<comment type="caution">
    <text evidence="1">The sequence shown here is derived from an EMBL/GenBank/DDBJ whole genome shotgun (WGS) entry which is preliminary data.</text>
</comment>
<name>A0ABV7MP15_9HYPH</name>
<reference evidence="2" key="1">
    <citation type="journal article" date="2019" name="Int. J. Syst. Evol. Microbiol.">
        <title>The Global Catalogue of Microorganisms (GCM) 10K type strain sequencing project: providing services to taxonomists for standard genome sequencing and annotation.</title>
        <authorList>
            <consortium name="The Broad Institute Genomics Platform"/>
            <consortium name="The Broad Institute Genome Sequencing Center for Infectious Disease"/>
            <person name="Wu L."/>
            <person name="Ma J."/>
        </authorList>
    </citation>
    <scope>NUCLEOTIDE SEQUENCE [LARGE SCALE GENOMIC DNA]</scope>
    <source>
        <strain evidence="2">ICMP 19515</strain>
    </source>
</reference>
<evidence type="ECO:0000313" key="2">
    <source>
        <dbReference type="Proteomes" id="UP001595648"/>
    </source>
</evidence>
<dbReference type="Proteomes" id="UP001595648">
    <property type="component" value="Unassembled WGS sequence"/>
</dbReference>
<sequence>MSAAMSGYEFTVTINHPKRHDEEDFFLDPNGATDIEMLQNIADALAPFIDDKPPKMK</sequence>
<organism evidence="1 2">
    <name type="scientific">Mesorhizobium cantuariense</name>
    <dbReference type="NCBI Taxonomy" id="1300275"/>
    <lineage>
        <taxon>Bacteria</taxon>
        <taxon>Pseudomonadati</taxon>
        <taxon>Pseudomonadota</taxon>
        <taxon>Alphaproteobacteria</taxon>
        <taxon>Hyphomicrobiales</taxon>
        <taxon>Phyllobacteriaceae</taxon>
        <taxon>Mesorhizobium</taxon>
    </lineage>
</organism>
<protein>
    <submittedName>
        <fullName evidence="1">Uncharacterized protein</fullName>
    </submittedName>
</protein>
<evidence type="ECO:0000313" key="1">
    <source>
        <dbReference type="EMBL" id="MFC3323621.1"/>
    </source>
</evidence>
<keyword evidence="2" id="KW-1185">Reference proteome</keyword>
<dbReference type="EMBL" id="JBHRVD010000001">
    <property type="protein sequence ID" value="MFC3323621.1"/>
    <property type="molecule type" value="Genomic_DNA"/>
</dbReference>
<accession>A0ABV7MP15</accession>
<dbReference type="RefSeq" id="WP_378980233.1">
    <property type="nucleotide sequence ID" value="NZ_JBHRVD010000001.1"/>
</dbReference>
<proteinExistence type="predicted"/>
<gene>
    <name evidence="1" type="ORF">ACFOJ9_17825</name>
</gene>